<protein>
    <submittedName>
        <fullName evidence="7">Cysteine protease</fullName>
    </submittedName>
</protein>
<dbReference type="GO" id="GO:0006508">
    <property type="term" value="P:proteolysis"/>
    <property type="evidence" value="ECO:0007669"/>
    <property type="project" value="UniProtKB-KW"/>
</dbReference>
<dbReference type="InterPro" id="IPR036213">
    <property type="entry name" value="Calpain_III_sf"/>
</dbReference>
<accession>A0ABR2W591</accession>
<keyword evidence="4 5" id="KW-0788">Thiol protease</keyword>
<name>A0ABR2W591_9FUNG</name>
<dbReference type="Gene3D" id="2.60.120.380">
    <property type="match status" value="3"/>
</dbReference>
<dbReference type="Gene3D" id="3.90.70.10">
    <property type="entry name" value="Cysteine proteinases"/>
    <property type="match status" value="1"/>
</dbReference>
<dbReference type="PANTHER" id="PTHR46143:SF1">
    <property type="entry name" value="CALPAIN-7"/>
    <property type="match status" value="1"/>
</dbReference>
<evidence type="ECO:0000256" key="2">
    <source>
        <dbReference type="ARBA" id="ARBA00022670"/>
    </source>
</evidence>
<dbReference type="InterPro" id="IPR038765">
    <property type="entry name" value="Papain-like_cys_pep_sf"/>
</dbReference>
<dbReference type="InterPro" id="IPR051297">
    <property type="entry name" value="PalB/RIM13"/>
</dbReference>
<dbReference type="SMART" id="SM00720">
    <property type="entry name" value="calpain_III"/>
    <property type="match status" value="2"/>
</dbReference>
<dbReference type="InterPro" id="IPR022682">
    <property type="entry name" value="Calpain_domain_III"/>
</dbReference>
<feature type="active site" evidence="5">
    <location>
        <position position="474"/>
    </location>
</feature>
<evidence type="ECO:0000256" key="5">
    <source>
        <dbReference type="PROSITE-ProRule" id="PRU00239"/>
    </source>
</evidence>
<keyword evidence="3 5" id="KW-0378">Hydrolase</keyword>
<keyword evidence="8" id="KW-1185">Reference proteome</keyword>
<dbReference type="SMART" id="SM00745">
    <property type="entry name" value="MIT"/>
    <property type="match status" value="2"/>
</dbReference>
<dbReference type="Pfam" id="PF01067">
    <property type="entry name" value="Calpain_III"/>
    <property type="match status" value="1"/>
</dbReference>
<dbReference type="SUPFAM" id="SSF54001">
    <property type="entry name" value="Cysteine proteinases"/>
    <property type="match status" value="1"/>
</dbReference>
<sequence>MFPNGKENSYHGRSISDLYKVSFSLAQQAVQADHQGHFIKARELYLEVAEIFLFIVEVEKNETQKQEITRRAEAYISRAEQLKLIQVNKPQRNSQPSTPDDFLTKAKRYHKVGEEKSNLGFSQEALRLYTSAADYYLRAAKSETDEKLKTQIKQWLSEVIDQAEQIKSTSLTVKIPESPTGSYQQSIRSPIISSPGVGDVKLTNQELEVLKTSSYMNGKAYLPWLEIDLQEKFDYPQPFVDLDGPLPLSEKQSQNFGSWKRPSELMSNPTMIKVISSKNIIQAVVTDCSFVASLCVCAAYEEKFKKQLITACIYPQDEFGRPQYNASGKYMIKLIYNGIPRKVLVDDLLPISINGTPMCTYIAGGKELWASIIEKAYMKLMGGYDFPGSNSSIDLHALTGWVPEHIFITDKSFNQDTQWKRVYDGQKYGDALITIATGELDDIEAEELGLVPTHAYAVLDVREIDGLRLLQVKNPWSHMRWKGDYGCLDKGNWTMELKNALNYDPIEAMGTDDGIFWIDFESVCKYFDSIHMNWNPELFTYRYVIHSSWPCNHGPIKDTYNLGYNPQYGLEVSVSNEKLSAVWLLLTKHVLVKEENRDYITLHVYGNTGGSKVYYPEKPLVQGIYVNSPHILIRFNSPPGVHKYTIVLSQHEKSRSLNYTIRTFCMSPFKFFEITDRYLYKKEVTGQWTNDTAGGNASYVTFMNNPQYKITVPKKIEGNFDMLVMMEAPRTYPINLKLVRGGFRITSVSSKDIIASSGDYRHGFCCFEMNNVEADNYTLIASAYEPRLVGEFILKTRTSHPCTPVPIPVEGAGLFKKILKGEWVEGVSAWGCPNHRNYYRNPKYRIDVRETTNIKIRLQTPSIQPTPLTHIALYERDPVSFGKEIASSGSYTNIVQGVVTEDIKLTPSSGGYFIIFSTWEPNLIGKFIAYVYSDKNIQINKIIEP</sequence>
<dbReference type="Gene3D" id="1.20.58.80">
    <property type="entry name" value="Phosphotransferase system, lactose/cellobiose-type IIA subunit"/>
    <property type="match status" value="2"/>
</dbReference>
<dbReference type="InterPro" id="IPR036181">
    <property type="entry name" value="MIT_dom_sf"/>
</dbReference>
<evidence type="ECO:0000313" key="7">
    <source>
        <dbReference type="EMBL" id="KAK9720406.1"/>
    </source>
</evidence>
<reference evidence="7 8" key="1">
    <citation type="submission" date="2023-04" db="EMBL/GenBank/DDBJ databases">
        <title>Genome of Basidiobolus ranarum AG-B5.</title>
        <authorList>
            <person name="Stajich J.E."/>
            <person name="Carter-House D."/>
            <person name="Gryganskyi A."/>
        </authorList>
    </citation>
    <scope>NUCLEOTIDE SEQUENCE [LARGE SCALE GENOMIC DNA]</scope>
    <source>
        <strain evidence="7 8">AG-B5</strain>
    </source>
</reference>
<dbReference type="GO" id="GO:0008233">
    <property type="term" value="F:peptidase activity"/>
    <property type="evidence" value="ECO:0007669"/>
    <property type="project" value="UniProtKB-KW"/>
</dbReference>
<dbReference type="PRINTS" id="PR00704">
    <property type="entry name" value="CALPAIN"/>
</dbReference>
<feature type="active site" evidence="5">
    <location>
        <position position="454"/>
    </location>
</feature>
<dbReference type="InterPro" id="IPR022684">
    <property type="entry name" value="Calpain_cysteine_protease"/>
</dbReference>
<dbReference type="SUPFAM" id="SSF116846">
    <property type="entry name" value="MIT domain"/>
    <property type="match status" value="2"/>
</dbReference>
<organism evidence="7 8">
    <name type="scientific">Basidiobolus ranarum</name>
    <dbReference type="NCBI Taxonomy" id="34480"/>
    <lineage>
        <taxon>Eukaryota</taxon>
        <taxon>Fungi</taxon>
        <taxon>Fungi incertae sedis</taxon>
        <taxon>Zoopagomycota</taxon>
        <taxon>Entomophthoromycotina</taxon>
        <taxon>Basidiobolomycetes</taxon>
        <taxon>Basidiobolales</taxon>
        <taxon>Basidiobolaceae</taxon>
        <taxon>Basidiobolus</taxon>
    </lineage>
</organism>
<evidence type="ECO:0000256" key="4">
    <source>
        <dbReference type="ARBA" id="ARBA00022807"/>
    </source>
</evidence>
<dbReference type="CDD" id="cd00044">
    <property type="entry name" value="CysPc"/>
    <property type="match status" value="1"/>
</dbReference>
<dbReference type="SMART" id="SM00230">
    <property type="entry name" value="CysPc"/>
    <property type="match status" value="1"/>
</dbReference>
<keyword evidence="2 5" id="KW-0645">Protease</keyword>
<evidence type="ECO:0000256" key="3">
    <source>
        <dbReference type="ARBA" id="ARBA00022801"/>
    </source>
</evidence>
<dbReference type="InterPro" id="IPR007330">
    <property type="entry name" value="MIT_dom"/>
</dbReference>
<dbReference type="SUPFAM" id="SSF49758">
    <property type="entry name" value="Calpain large subunit, middle domain (domain III)"/>
    <property type="match status" value="3"/>
</dbReference>
<dbReference type="PROSITE" id="PS50203">
    <property type="entry name" value="CALPAIN_CAT"/>
    <property type="match status" value="1"/>
</dbReference>
<gene>
    <name evidence="7" type="primary">RIM13</name>
    <name evidence="7" type="ORF">K7432_004176</name>
</gene>
<dbReference type="InterPro" id="IPR001300">
    <property type="entry name" value="Peptidase_C2_calpain_cat"/>
</dbReference>
<dbReference type="Pfam" id="PF04212">
    <property type="entry name" value="MIT"/>
    <property type="match status" value="1"/>
</dbReference>
<evidence type="ECO:0000256" key="1">
    <source>
        <dbReference type="ARBA" id="ARBA00010193"/>
    </source>
</evidence>
<dbReference type="Pfam" id="PF00648">
    <property type="entry name" value="Peptidase_C2"/>
    <property type="match status" value="1"/>
</dbReference>
<dbReference type="EMBL" id="JASJQH010007015">
    <property type="protein sequence ID" value="KAK9720406.1"/>
    <property type="molecule type" value="Genomic_DNA"/>
</dbReference>
<comment type="similarity">
    <text evidence="1">Belongs to the peptidase C2 family. PalB/RIM13 subfamily.</text>
</comment>
<proteinExistence type="inferred from homology"/>
<dbReference type="Proteomes" id="UP001479436">
    <property type="component" value="Unassembled WGS sequence"/>
</dbReference>
<evidence type="ECO:0000259" key="6">
    <source>
        <dbReference type="PROSITE" id="PS50203"/>
    </source>
</evidence>
<dbReference type="PANTHER" id="PTHR46143">
    <property type="entry name" value="CALPAIN-7"/>
    <property type="match status" value="1"/>
</dbReference>
<dbReference type="InterPro" id="IPR022683">
    <property type="entry name" value="Calpain_III"/>
</dbReference>
<feature type="active site" evidence="5">
    <location>
        <position position="288"/>
    </location>
</feature>
<evidence type="ECO:0000313" key="8">
    <source>
        <dbReference type="Proteomes" id="UP001479436"/>
    </source>
</evidence>
<feature type="domain" description="Calpain catalytic" evidence="6">
    <location>
        <begin position="258"/>
        <end position="536"/>
    </location>
</feature>
<comment type="caution">
    <text evidence="7">The sequence shown here is derived from an EMBL/GenBank/DDBJ whole genome shotgun (WGS) entry which is preliminary data.</text>
</comment>